<name>A0AAE3G0F4_9GAMM</name>
<dbReference type="Pfam" id="PF00248">
    <property type="entry name" value="Aldo_ket_red"/>
    <property type="match status" value="1"/>
</dbReference>
<proteinExistence type="inferred from homology"/>
<evidence type="ECO:0000256" key="4">
    <source>
        <dbReference type="ARBA" id="ARBA00070119"/>
    </source>
</evidence>
<sequence>MDFRPLGTTDLNVSVICLGTMTWGEQNTEAEAHEQLSLAVDQGVNFIDTAELYPVPPRGETQGLTEDWIGTWLKQRSDRDKLVIATKISGPGPDHIRGGATTYNREHIRQAVNDSLRRLQTDYIDLYQLHWPTRNANFFGKLGYRPKADDDGAEAAMVEALEALDEQVKAGKIRHVGLSNETAWGAMKFLQLAQERGLPRMQSIQNPYSLLNRSYEVGLAEVSHRERCGLLAYSPLGFGTLSGKYLNDQRPAGARLTLFDRFQRYLNPLGANATERYVALAREHGLDPGQMALAFVNSRSFLTSTIIGATTTEQLRSNIDSARLTLNDAVLEGIETIHTAQPNPCP</sequence>
<dbReference type="FunFam" id="3.20.20.100:FF:000005">
    <property type="entry name" value="NADP(H)-dependent aldo-keto reductase"/>
    <property type="match status" value="1"/>
</dbReference>
<dbReference type="EMBL" id="JALJXV010000001">
    <property type="protein sequence ID" value="MCP1673095.1"/>
    <property type="molecule type" value="Genomic_DNA"/>
</dbReference>
<evidence type="ECO:0000256" key="2">
    <source>
        <dbReference type="ARBA" id="ARBA00023002"/>
    </source>
</evidence>
<accession>A0AAE3G0F4</accession>
<evidence type="ECO:0000256" key="1">
    <source>
        <dbReference type="ARBA" id="ARBA00022857"/>
    </source>
</evidence>
<dbReference type="InterPro" id="IPR050523">
    <property type="entry name" value="AKR_Detox_Biosynth"/>
</dbReference>
<dbReference type="InterPro" id="IPR023210">
    <property type="entry name" value="NADP_OxRdtase_dom"/>
</dbReference>
<dbReference type="AlphaFoldDB" id="A0AAE3G0F4"/>
<keyword evidence="2" id="KW-0560">Oxidoreductase</keyword>
<keyword evidence="7" id="KW-1185">Reference proteome</keyword>
<dbReference type="CDD" id="cd19094">
    <property type="entry name" value="AKR_Tas-like"/>
    <property type="match status" value="1"/>
</dbReference>
<keyword evidence="1" id="KW-0521">NADP</keyword>
<dbReference type="SUPFAM" id="SSF51430">
    <property type="entry name" value="NAD(P)-linked oxidoreductase"/>
    <property type="match status" value="1"/>
</dbReference>
<comment type="caution">
    <text evidence="6">The sequence shown here is derived from an EMBL/GenBank/DDBJ whole genome shotgun (WGS) entry which is preliminary data.</text>
</comment>
<reference evidence="6" key="1">
    <citation type="submission" date="2022-03" db="EMBL/GenBank/DDBJ databases">
        <title>Genomic Encyclopedia of Type Strains, Phase III (KMG-III): the genomes of soil and plant-associated and newly described type strains.</title>
        <authorList>
            <person name="Whitman W."/>
        </authorList>
    </citation>
    <scope>NUCLEOTIDE SEQUENCE</scope>
    <source>
        <strain evidence="6">ANL 6-2</strain>
    </source>
</reference>
<evidence type="ECO:0000313" key="7">
    <source>
        <dbReference type="Proteomes" id="UP001205843"/>
    </source>
</evidence>
<dbReference type="Gene3D" id="3.20.20.100">
    <property type="entry name" value="NADP-dependent oxidoreductase domain"/>
    <property type="match status" value="1"/>
</dbReference>
<evidence type="ECO:0000256" key="3">
    <source>
        <dbReference type="ARBA" id="ARBA00038157"/>
    </source>
</evidence>
<dbReference type="PANTHER" id="PTHR43364">
    <property type="entry name" value="NADH-SPECIFIC METHYLGLYOXAL REDUCTASE-RELATED"/>
    <property type="match status" value="1"/>
</dbReference>
<evidence type="ECO:0000313" key="6">
    <source>
        <dbReference type="EMBL" id="MCP1673095.1"/>
    </source>
</evidence>
<protein>
    <recommendedName>
        <fullName evidence="4">Protein tas</fullName>
    </recommendedName>
</protein>
<dbReference type="PANTHER" id="PTHR43364:SF4">
    <property type="entry name" value="NAD(P)-LINKED OXIDOREDUCTASE SUPERFAMILY PROTEIN"/>
    <property type="match status" value="1"/>
</dbReference>
<comment type="similarity">
    <text evidence="3">Belongs to the aldo/keto reductase family. Aldo/keto reductase 2 subfamily.</text>
</comment>
<dbReference type="RefSeq" id="WP_253472874.1">
    <property type="nucleotide sequence ID" value="NZ_JALJXV010000001.1"/>
</dbReference>
<dbReference type="NCBIfam" id="NF007912">
    <property type="entry name" value="PRK10625.1"/>
    <property type="match status" value="1"/>
</dbReference>
<dbReference type="GO" id="GO:0016491">
    <property type="term" value="F:oxidoreductase activity"/>
    <property type="evidence" value="ECO:0007669"/>
    <property type="project" value="UniProtKB-KW"/>
</dbReference>
<gene>
    <name evidence="6" type="ORF">J2T57_000187</name>
</gene>
<feature type="domain" description="NADP-dependent oxidoreductase" evidence="5">
    <location>
        <begin position="16"/>
        <end position="336"/>
    </location>
</feature>
<organism evidence="6 7">
    <name type="scientific">Natronocella acetinitrilica</name>
    <dbReference type="NCBI Taxonomy" id="414046"/>
    <lineage>
        <taxon>Bacteria</taxon>
        <taxon>Pseudomonadati</taxon>
        <taxon>Pseudomonadota</taxon>
        <taxon>Gammaproteobacteria</taxon>
        <taxon>Chromatiales</taxon>
        <taxon>Ectothiorhodospiraceae</taxon>
        <taxon>Natronocella</taxon>
    </lineage>
</organism>
<dbReference type="Proteomes" id="UP001205843">
    <property type="component" value="Unassembled WGS sequence"/>
</dbReference>
<dbReference type="InterPro" id="IPR036812">
    <property type="entry name" value="NAD(P)_OxRdtase_dom_sf"/>
</dbReference>
<evidence type="ECO:0000259" key="5">
    <source>
        <dbReference type="Pfam" id="PF00248"/>
    </source>
</evidence>